<evidence type="ECO:0000256" key="2">
    <source>
        <dbReference type="ARBA" id="ARBA00022771"/>
    </source>
</evidence>
<feature type="compositionally biased region" description="Gly residues" evidence="5">
    <location>
        <begin position="2869"/>
        <end position="2884"/>
    </location>
</feature>
<dbReference type="GO" id="GO:0008270">
    <property type="term" value="F:zinc ion binding"/>
    <property type="evidence" value="ECO:0007669"/>
    <property type="project" value="UniProtKB-KW"/>
</dbReference>
<dbReference type="PROSITE" id="PS51157">
    <property type="entry name" value="ZF_UBR"/>
    <property type="match status" value="1"/>
</dbReference>
<dbReference type="InParanoid" id="E2C5Z8"/>
<dbReference type="Pfam" id="PF02207">
    <property type="entry name" value="zf-UBR"/>
    <property type="match status" value="1"/>
</dbReference>
<evidence type="ECO:0000256" key="5">
    <source>
        <dbReference type="SAM" id="MobiDB-lite"/>
    </source>
</evidence>
<evidence type="ECO:0000256" key="4">
    <source>
        <dbReference type="PROSITE-ProRule" id="PRU00508"/>
    </source>
</evidence>
<feature type="compositionally biased region" description="Low complexity" evidence="5">
    <location>
        <begin position="531"/>
        <end position="544"/>
    </location>
</feature>
<dbReference type="Pfam" id="PF19423">
    <property type="entry name" value="E3_UBR4_N"/>
    <property type="match status" value="2"/>
</dbReference>
<keyword evidence="3" id="KW-0862">Zinc</keyword>
<name>E2C5Z8_HARSA</name>
<dbReference type="SUPFAM" id="SSF50978">
    <property type="entry name" value="WD40 repeat-like"/>
    <property type="match status" value="1"/>
</dbReference>
<dbReference type="OrthoDB" id="30336at2759"/>
<evidence type="ECO:0000313" key="8">
    <source>
        <dbReference type="Proteomes" id="UP000008237"/>
    </source>
</evidence>
<feature type="compositionally biased region" description="Polar residues" evidence="5">
    <location>
        <begin position="2853"/>
        <end position="2866"/>
    </location>
</feature>
<protein>
    <submittedName>
        <fullName evidence="7">E3 ubiquitin-protein ligase UBR4</fullName>
    </submittedName>
</protein>
<evidence type="ECO:0000259" key="6">
    <source>
        <dbReference type="PROSITE" id="PS51157"/>
    </source>
</evidence>
<sequence length="2949" mass="324348">MTFSGLQRIFSRVAKCQIPIAYQACKVLLNLFVEKLQQQQAQSDTTQTVLTTKQLLLPIRALCTGQSLLSSAEEVALTSAIKNAKVPPSSKPVPIGKEKESSQQSVKESMRSRCDLSTSILEQLTMPLQDFSSSLILANESSTDGTNKNTNSITSETNSDTKMMFIANNISTLQNMGAGDILLDMCLNLPHLSRYTRKYQAYLSKKGFSLPANASEAHTIRHNLHSVVSDINIVHNVMSLPILEPLTSQKLEKLSLLTMSCLYCSIANATASSIVGITNAVSPKCSTNTTGSNQANQSTKTTDEEYDTLAITVVEKSLEIFGQVSNVIKNSTRAGGHILQNHLLIGVWLLVAGLQAQLTVSSFSAADKGKDEKGKSPSKARDASGRVNLMKVQQGFGVLSVALASHALNLMSALLEDVSIEANSDLVVAVPEPAPLDILSTATALQRAVTFLQAVPLNHLLFYLATISYRKACTLKRVQKHPLEGDALSQSDSTTYYEDLLSCSENSTDEEEDSEPILGLWFEETIAPSDETSTNTNKETNNEASAERTTTTTIVPDNREPHGYISLATKIFQFMNKYLIGSRSTYVREYVVNGLVEQQMVILAAIIRDLDHETARTETGTISAFYGATLGAMYSEFSQALSRYTHNLLAWNTLSEALQNTLLQHLGVSPWSTENNSSTTWPLQVYPRTLSVLAQVLLLKPQLEREAACISIWHRLVTTMVENVCNPQATYEAENEDLNVEHAQLVLFLFHSLNLMQKKSVLLVTGSGAVRCSEAVKTPMKDSQLLHLSRLLLLLEYMMKHLYDAHPVLLEQACNFILGTPDKMKYPLLVDALIDILNVLNQTDMHKKGSADNKEKITFTGLCAIHYCFSICWELLLMLPPSTPYMNKLALGEEIPAGPMLLHSLIWGPRAAYKTFTGWMKDCLVKQGMYTQYAENLLKTVSSTVNSLKYDVTLAKNCIVSLKPEYSSTDKIMPKASLPKLGSLYILAAVVGKLQVLMDENISKNSSENIETNKSPQNTDSTPSNRSKMIIEILPHILSLTEAILLSCRSNILYHTFESTEEDAKYGTRDYLILDNILSMAGANWGTDSSLVSFLPGSIKSALDKWKSIAFPLVTWHTYANDIIPAESYILTTVSYHVSSLSEHPTFSINPSLKNLLHCLVSFIMEYITAATVPEQQSDIHSQAVNILVSLSMDARTDYLRDMATNTLTKLLGQDNDNEARHLREHLFVLNHTYNLIIEYTDTTNGSISVIIDEEILKQCIKYWERLLEKPLGCKALDMFFASDSNHSLVSVLLSITSSQASLQFSTHILHFFNVLFRTAEKTTDGSLDRLCNSVANFANVESEKLQTWFRHVILGATSKVPTSTSTTNISTPTTAATSTMVAVSTTSEDNQKPDEKNNAPNNEQVQWAISVSDNTNNMPVANNDEQHSIHENSRFLRALTNYIVKDKSNTSVDVSITILQALIPLAYHILSPTIEGNRFSELMHIMSTLADAGSEKGHRLLFKAATEWVELCKEQIMNKDPQTFDKPSPYIEAGCCMLNYIADIVGAICPQQVQSQDRATSPPWEGAIPNNDVNDSDWVDEIPHEDDDSAAEDSDEDSLCNKLCTFTITQKEFMNQHWYHCHTCNMVDGVGVCTVCARVCHRGHDVTYAKYGNFFCDCGAKDDGSCQALTKRSPQSSEHQVGSNIPYNNVGAPVENNLLLTSSLRRRASSPIHLYDKHERSGRDTQKQACLAKQLESSKDWIYSQLWKSGLVSSLVDLTRVLVPAVDASCQRYSPVGCHARAQLALKHLHTLDKKFEHTDQLMLPTLGSQEGAFENVRMNYSGDQGQTIRQLLSAHMIRRVAMCCLSSPHGKRQHLAVSHEKGKITVLQLSALLKQADSSKRKLTLTRLASAPVPFTVLSVTGNQWNEDFLAVCGFKDCHVLTFNSSGTVSDHLVLHPQLESGNFIIKALWLPGAQTQLALVTADFVKIYDLGKDALSPQYYFLVPTGKIRDCTFMHAEDGTFHMLLMSSAGYIYSQVMDEESLAKHGAFYVTNTLDVYHPELKDNGQVGSGGVSIYYSHALQLLFFSYACGKSFIAPLKHMDSDITVVFQINLANKTNGNKSNNNQPQPLCQWSEVANHPGLVCSIMQTSNNPVILMIKPDTIMIQEIKVVPAKAKIMDMVAIRHPSSNAEHRTTLILLCEDGSLRIYMAGMEQTGFWMSSTVQPISTTSGIKPARKKKTNKMGKPSGSHVTFPIDFFEHCQMMNDVEFGGNDLLQIYNVAQIKHRLNTTGMYVVSTKAMGFNVEVTNNDAILVMTGVRVLFGNQDIQRAPLYVEVFGRSIRTTLTRSRWFDIPLTREESLQADKKLTITFGPSQDPEGVIMVDSIKIYGKTKDAFGWPEEIEEPQPTSAPVTTINNEADNTIVSPAPLSSTDKMISSILEVLESSFILSSHDDNKPSLKSTAIDVASRLLILPTPPSVQMHTTALLAALHNTKQAYHFHKDHVLLSHVLESLKSMREANDSCDIDAENFYRLVLIVRAIAVSRPHNLAKFAEQYANKSIDESNVPVFEKDRLESRSRTKADGNQHLVIQLMEILWSLHVSYPKNMALAPVVVPGLTHAEGTVHAIVEIIHAFTICDVENNTPIAAKLYLQLLLSSDTTVSFSAKHAIIRVLRPRYRRRRVYIPSPPNCSTPGVVAEAEAEEKSVPSQASQDTVERDVEQQFDIEAVEAVDRAVDRVAAMLGAEGNQNSAAARVVNHPLEALLGAGNFPQLLDVPPDADDEAMVELAIALSLQDHEGSADLQALRQGFQQGFPNLQGIQSLQNLSGSALQSLQNLATQGLVQVPSATQGQEAGHYSDTTASAGGSDDEGSTAATDGSTLRTSPAEQGGSGGSKGSESGGSDSGGSAVDSMTGEHNVSGRSSAYGDNAPDAMPPIGIGINQAPRSETNTLDVPTTFTVSSVYSVVQVT</sequence>
<dbReference type="InterPro" id="IPR045841">
    <property type="entry name" value="E3_UBR4_N"/>
</dbReference>
<dbReference type="FunCoup" id="E2C5Z8">
    <property type="interactions" value="1646"/>
</dbReference>
<feature type="compositionally biased region" description="Low complexity" evidence="5">
    <location>
        <begin position="1364"/>
        <end position="1388"/>
    </location>
</feature>
<dbReference type="InterPro" id="IPR045189">
    <property type="entry name" value="UBR4-like"/>
</dbReference>
<dbReference type="PANTHER" id="PTHR21725">
    <property type="entry name" value="E3 UBIQUITIN-PROTEIN LIGASE UBR4"/>
    <property type="match status" value="1"/>
</dbReference>
<feature type="region of interest" description="Disordered" evidence="5">
    <location>
        <begin position="2829"/>
        <end position="2919"/>
    </location>
</feature>
<dbReference type="InterPro" id="IPR047509">
    <property type="entry name" value="UBR4-like_UBR-box"/>
</dbReference>
<dbReference type="EMBL" id="GL452895">
    <property type="protein sequence ID" value="EFN76603.1"/>
    <property type="molecule type" value="Genomic_DNA"/>
</dbReference>
<dbReference type="CDD" id="cd19680">
    <property type="entry name" value="UBR-box_UBR4"/>
    <property type="match status" value="1"/>
</dbReference>
<dbReference type="STRING" id="610380.E2C5Z8"/>
<proteinExistence type="predicted"/>
<dbReference type="InterPro" id="IPR036322">
    <property type="entry name" value="WD40_repeat_dom_sf"/>
</dbReference>
<keyword evidence="2" id="KW-0863">Zinc-finger</keyword>
<feature type="region of interest" description="Disordered" evidence="5">
    <location>
        <begin position="529"/>
        <end position="557"/>
    </location>
</feature>
<feature type="region of interest" description="Disordered" evidence="5">
    <location>
        <begin position="1364"/>
        <end position="1403"/>
    </location>
</feature>
<evidence type="ECO:0000256" key="3">
    <source>
        <dbReference type="ARBA" id="ARBA00022833"/>
    </source>
</evidence>
<dbReference type="OMA" id="SCNEDYL"/>
<evidence type="ECO:0000313" key="7">
    <source>
        <dbReference type="EMBL" id="EFN76603.1"/>
    </source>
</evidence>
<feature type="region of interest" description="Disordered" evidence="5">
    <location>
        <begin position="2210"/>
        <end position="2229"/>
    </location>
</feature>
<keyword evidence="8" id="KW-1185">Reference proteome</keyword>
<feature type="region of interest" description="Disordered" evidence="5">
    <location>
        <begin position="1557"/>
        <end position="1596"/>
    </location>
</feature>
<feature type="domain" description="UBR-type" evidence="6">
    <location>
        <begin position="1599"/>
        <end position="1672"/>
    </location>
</feature>
<feature type="region of interest" description="Disordered" evidence="5">
    <location>
        <begin position="85"/>
        <end position="108"/>
    </location>
</feature>
<feature type="compositionally biased region" description="Polar residues" evidence="5">
    <location>
        <begin position="2829"/>
        <end position="2844"/>
    </location>
</feature>
<gene>
    <name evidence="7" type="ORF">EAI_07137</name>
</gene>
<feature type="zinc finger region" description="UBR-type" evidence="4">
    <location>
        <begin position="1599"/>
        <end position="1672"/>
    </location>
</feature>
<organism evidence="8">
    <name type="scientific">Harpegnathos saltator</name>
    <name type="common">Jerdon's jumping ant</name>
    <dbReference type="NCBI Taxonomy" id="610380"/>
    <lineage>
        <taxon>Eukaryota</taxon>
        <taxon>Metazoa</taxon>
        <taxon>Ecdysozoa</taxon>
        <taxon>Arthropoda</taxon>
        <taxon>Hexapoda</taxon>
        <taxon>Insecta</taxon>
        <taxon>Pterygota</taxon>
        <taxon>Neoptera</taxon>
        <taxon>Endopterygota</taxon>
        <taxon>Hymenoptera</taxon>
        <taxon>Apocrita</taxon>
        <taxon>Aculeata</taxon>
        <taxon>Formicoidea</taxon>
        <taxon>Formicidae</taxon>
        <taxon>Ponerinae</taxon>
        <taxon>Ponerini</taxon>
        <taxon>Harpegnathos</taxon>
    </lineage>
</organism>
<dbReference type="InterPro" id="IPR003126">
    <property type="entry name" value="Znf_UBR"/>
</dbReference>
<keyword evidence="1" id="KW-0479">Metal-binding</keyword>
<feature type="compositionally biased region" description="Acidic residues" evidence="5">
    <location>
        <begin position="1575"/>
        <end position="1596"/>
    </location>
</feature>
<dbReference type="PANTHER" id="PTHR21725:SF1">
    <property type="entry name" value="E3 UBIQUITIN-PROTEIN LIGASE UBR4"/>
    <property type="match status" value="1"/>
</dbReference>
<dbReference type="SMART" id="SM00396">
    <property type="entry name" value="ZnF_UBR1"/>
    <property type="match status" value="1"/>
</dbReference>
<evidence type="ECO:0000256" key="1">
    <source>
        <dbReference type="ARBA" id="ARBA00022723"/>
    </source>
</evidence>
<reference evidence="7 8" key="1">
    <citation type="journal article" date="2010" name="Science">
        <title>Genomic comparison of the ants Camponotus floridanus and Harpegnathos saltator.</title>
        <authorList>
            <person name="Bonasio R."/>
            <person name="Zhang G."/>
            <person name="Ye C."/>
            <person name="Mutti N.S."/>
            <person name="Fang X."/>
            <person name="Qin N."/>
            <person name="Donahue G."/>
            <person name="Yang P."/>
            <person name="Li Q."/>
            <person name="Li C."/>
            <person name="Zhang P."/>
            <person name="Huang Z."/>
            <person name="Berger S.L."/>
            <person name="Reinberg D."/>
            <person name="Wang J."/>
            <person name="Liebig J."/>
        </authorList>
    </citation>
    <scope>NUCLEOTIDE SEQUENCE [LARGE SCALE GENOMIC DNA]</scope>
    <source>
        <strain evidence="7 8">R22 G/1</strain>
    </source>
</reference>
<dbReference type="Proteomes" id="UP000008237">
    <property type="component" value="Unassembled WGS sequence"/>
</dbReference>
<accession>E2C5Z8</accession>